<dbReference type="SUPFAM" id="SSF52172">
    <property type="entry name" value="CheY-like"/>
    <property type="match status" value="1"/>
</dbReference>
<dbReference type="GO" id="GO:0000160">
    <property type="term" value="P:phosphorelay signal transduction system"/>
    <property type="evidence" value="ECO:0007669"/>
    <property type="project" value="InterPro"/>
</dbReference>
<organism evidence="4 5">
    <name type="scientific">Solidesulfovibrio carbinoliphilus subsp. oakridgensis</name>
    <dbReference type="NCBI Taxonomy" id="694327"/>
    <lineage>
        <taxon>Bacteria</taxon>
        <taxon>Pseudomonadati</taxon>
        <taxon>Thermodesulfobacteriota</taxon>
        <taxon>Desulfovibrionia</taxon>
        <taxon>Desulfovibrionales</taxon>
        <taxon>Desulfovibrionaceae</taxon>
        <taxon>Solidesulfovibrio</taxon>
    </lineage>
</organism>
<protein>
    <submittedName>
        <fullName evidence="4">Response regulator receiver protein</fullName>
    </submittedName>
</protein>
<dbReference type="OrthoDB" id="5295285at2"/>
<dbReference type="Gene3D" id="3.40.50.2300">
    <property type="match status" value="1"/>
</dbReference>
<dbReference type="AlphaFoldDB" id="G7QD84"/>
<dbReference type="EMBL" id="CM001368">
    <property type="protein sequence ID" value="EHJ46390.1"/>
    <property type="molecule type" value="Genomic_DNA"/>
</dbReference>
<sequence>MTKKTILTVDDDPNIRDYLEALFTDNGYNVVTAESGDAALELLKDLRPDLITLDVEMPDKSGPWVSRAIAKDSGLAAIPIVVITGHSELGYIIPKAAAFLAKPFDADEVLRVVRQTIGS</sequence>
<dbReference type="Proteomes" id="UP000004662">
    <property type="component" value="Chromosome"/>
</dbReference>
<evidence type="ECO:0000313" key="5">
    <source>
        <dbReference type="Proteomes" id="UP000004662"/>
    </source>
</evidence>
<accession>G7QD84</accession>
<dbReference type="CDD" id="cd00156">
    <property type="entry name" value="REC"/>
    <property type="match status" value="1"/>
</dbReference>
<feature type="domain" description="Response regulatory" evidence="3">
    <location>
        <begin position="5"/>
        <end position="117"/>
    </location>
</feature>
<dbReference type="RefSeq" id="WP_009179836.1">
    <property type="nucleotide sequence ID" value="NZ_CM001368.1"/>
</dbReference>
<dbReference type="PROSITE" id="PS50110">
    <property type="entry name" value="RESPONSE_REGULATORY"/>
    <property type="match status" value="1"/>
</dbReference>
<dbReference type="InterPro" id="IPR011006">
    <property type="entry name" value="CheY-like_superfamily"/>
</dbReference>
<evidence type="ECO:0000256" key="1">
    <source>
        <dbReference type="ARBA" id="ARBA00022553"/>
    </source>
</evidence>
<feature type="modified residue" description="4-aspartylphosphate" evidence="2">
    <location>
        <position position="54"/>
    </location>
</feature>
<gene>
    <name evidence="4" type="ORF">DFW101_0373</name>
</gene>
<evidence type="ECO:0000313" key="4">
    <source>
        <dbReference type="EMBL" id="EHJ46390.1"/>
    </source>
</evidence>
<reference evidence="5" key="1">
    <citation type="journal article" date="2015" name="Genome Announc.">
        <title>High-Quality Draft Genome Sequence of Desulfovibrio carbinoliphilus FW-101-2B, an Organic Acid-Oxidizing Sulfate-Reducing Bacterium Isolated from Uranium(VI)-Contaminated Groundwater.</title>
        <authorList>
            <person name="Ramsay B.D."/>
            <person name="Hwang C."/>
            <person name="Woo H.L."/>
            <person name="Carroll S.L."/>
            <person name="Lucas S."/>
            <person name="Han J."/>
            <person name="Lapidus A.L."/>
            <person name="Cheng J.F."/>
            <person name="Goodwin L.A."/>
            <person name="Pitluck S."/>
            <person name="Peters L."/>
            <person name="Chertkov O."/>
            <person name="Held B."/>
            <person name="Detter J.C."/>
            <person name="Han C.S."/>
            <person name="Tapia R."/>
            <person name="Land M.L."/>
            <person name="Hauser L.J."/>
            <person name="Kyrpides N.C."/>
            <person name="Ivanova N.N."/>
            <person name="Mikhailova N."/>
            <person name="Pagani I."/>
            <person name="Woyke T."/>
            <person name="Arkin A.P."/>
            <person name="Dehal P."/>
            <person name="Chivian D."/>
            <person name="Criddle C.S."/>
            <person name="Wu W."/>
            <person name="Chakraborty R."/>
            <person name="Hazen T.C."/>
            <person name="Fields M.W."/>
        </authorList>
    </citation>
    <scope>NUCLEOTIDE SEQUENCE [LARGE SCALE GENOMIC DNA]</scope>
    <source>
        <strain evidence="5">FW-101-2B</strain>
    </source>
</reference>
<name>G7QD84_9BACT</name>
<proteinExistence type="predicted"/>
<dbReference type="STRING" id="694327.DFW101_0373"/>
<dbReference type="HOGENOM" id="CLU_000445_69_17_7"/>
<dbReference type="SMART" id="SM00448">
    <property type="entry name" value="REC"/>
    <property type="match status" value="1"/>
</dbReference>
<dbReference type="PANTHER" id="PTHR44591">
    <property type="entry name" value="STRESS RESPONSE REGULATOR PROTEIN 1"/>
    <property type="match status" value="1"/>
</dbReference>
<dbReference type="eggNOG" id="COG0745">
    <property type="taxonomic scope" value="Bacteria"/>
</dbReference>
<evidence type="ECO:0000259" key="3">
    <source>
        <dbReference type="PROSITE" id="PS50110"/>
    </source>
</evidence>
<dbReference type="InterPro" id="IPR050595">
    <property type="entry name" value="Bact_response_regulator"/>
</dbReference>
<evidence type="ECO:0000256" key="2">
    <source>
        <dbReference type="PROSITE-ProRule" id="PRU00169"/>
    </source>
</evidence>
<dbReference type="Pfam" id="PF00072">
    <property type="entry name" value="Response_reg"/>
    <property type="match status" value="1"/>
</dbReference>
<keyword evidence="1 2" id="KW-0597">Phosphoprotein</keyword>
<dbReference type="InterPro" id="IPR001789">
    <property type="entry name" value="Sig_transdc_resp-reg_receiver"/>
</dbReference>
<dbReference type="PANTHER" id="PTHR44591:SF3">
    <property type="entry name" value="RESPONSE REGULATORY DOMAIN-CONTAINING PROTEIN"/>
    <property type="match status" value="1"/>
</dbReference>
<keyword evidence="5" id="KW-1185">Reference proteome</keyword>